<organism evidence="2">
    <name type="scientific">uncultured Dysgonomonas sp</name>
    <dbReference type="NCBI Taxonomy" id="206096"/>
    <lineage>
        <taxon>Bacteria</taxon>
        <taxon>Pseudomonadati</taxon>
        <taxon>Bacteroidota</taxon>
        <taxon>Bacteroidia</taxon>
        <taxon>Bacteroidales</taxon>
        <taxon>Dysgonomonadaceae</taxon>
        <taxon>Dysgonomonas</taxon>
        <taxon>environmental samples</taxon>
    </lineage>
</organism>
<keyword evidence="1" id="KW-0472">Membrane</keyword>
<dbReference type="EMBL" id="FLUL01000001">
    <property type="protein sequence ID" value="SBW03014.1"/>
    <property type="molecule type" value="Genomic_DNA"/>
</dbReference>
<evidence type="ECO:0000256" key="1">
    <source>
        <dbReference type="SAM" id="Phobius"/>
    </source>
</evidence>
<evidence type="ECO:0000313" key="2">
    <source>
        <dbReference type="EMBL" id="SBW03014.1"/>
    </source>
</evidence>
<reference evidence="2" key="1">
    <citation type="submission" date="2016-04" db="EMBL/GenBank/DDBJ databases">
        <authorList>
            <person name="Evans L.H."/>
            <person name="Alamgir A."/>
            <person name="Owens N."/>
            <person name="Weber N.D."/>
            <person name="Virtaneva K."/>
            <person name="Barbian K."/>
            <person name="Babar A."/>
            <person name="Rosenke K."/>
        </authorList>
    </citation>
    <scope>NUCLEOTIDE SEQUENCE</scope>
    <source>
        <strain evidence="2">86-2</strain>
    </source>
</reference>
<keyword evidence="1" id="KW-0812">Transmembrane</keyword>
<gene>
    <name evidence="2" type="ORF">KL86DYS2_12360</name>
</gene>
<dbReference type="RefSeq" id="WP_135105419.1">
    <property type="nucleotide sequence ID" value="NZ_CABTJG010000013.1"/>
</dbReference>
<sequence>MNDIRKKIDRNRDLFDDQEPSFGHMERFEALLKSKNEESLKNEKRVKRVRFISAISVAASIAILIAVVVRFSTPDNTGGNIPAPEVIGATDEFKTTNDYYNQKMEAKIADIMCKLAYTDTENQARLTKDIQKIIDGNNNFINEISKNEDKDMAIHFLVKHYRTNIHVLENIDQKLGKYTKC</sequence>
<accession>A0A212JU80</accession>
<name>A0A212JU80_9BACT</name>
<proteinExistence type="predicted"/>
<keyword evidence="1" id="KW-1133">Transmembrane helix</keyword>
<dbReference type="AlphaFoldDB" id="A0A212JU80"/>
<protein>
    <recommendedName>
        <fullName evidence="3">DUF4179 domain-containing protein</fullName>
    </recommendedName>
</protein>
<evidence type="ECO:0008006" key="3">
    <source>
        <dbReference type="Google" id="ProtNLM"/>
    </source>
</evidence>
<feature type="transmembrane region" description="Helical" evidence="1">
    <location>
        <begin position="51"/>
        <end position="71"/>
    </location>
</feature>